<evidence type="ECO:0000313" key="12">
    <source>
        <dbReference type="EMBL" id="MFC6362579.1"/>
    </source>
</evidence>
<keyword evidence="9 11" id="KW-0472">Membrane</keyword>
<keyword evidence="10 11" id="KW-0198">Cysteine biosynthesis</keyword>
<feature type="transmembrane region" description="Helical" evidence="11">
    <location>
        <begin position="71"/>
        <end position="92"/>
    </location>
</feature>
<evidence type="ECO:0000256" key="4">
    <source>
        <dbReference type="ARBA" id="ARBA00022519"/>
    </source>
</evidence>
<gene>
    <name evidence="11 12" type="primary">cysZ</name>
    <name evidence="12" type="ORF">ACFP73_10830</name>
</gene>
<comment type="similarity">
    <text evidence="11">Belongs to the CysZ family.</text>
</comment>
<dbReference type="PANTHER" id="PTHR37468:SF1">
    <property type="entry name" value="SULFATE TRANSPORTER CYSZ"/>
    <property type="match status" value="1"/>
</dbReference>
<dbReference type="InterPro" id="IPR022985">
    <property type="entry name" value="Sulfate_CysZ"/>
</dbReference>
<evidence type="ECO:0000256" key="8">
    <source>
        <dbReference type="ARBA" id="ARBA00023032"/>
    </source>
</evidence>
<name>A0ABW1VND7_9GAMM</name>
<dbReference type="EMBL" id="JBHSUC010000012">
    <property type="protein sequence ID" value="MFC6362579.1"/>
    <property type="molecule type" value="Genomic_DNA"/>
</dbReference>
<proteinExistence type="inferred from homology"/>
<feature type="transmembrane region" description="Helical" evidence="11">
    <location>
        <begin position="31"/>
        <end position="51"/>
    </location>
</feature>
<dbReference type="RefSeq" id="WP_212708470.1">
    <property type="nucleotide sequence ID" value="NZ_BAAAFW010000093.1"/>
</dbReference>
<keyword evidence="2 11" id="KW-0813">Transport</keyword>
<evidence type="ECO:0000256" key="3">
    <source>
        <dbReference type="ARBA" id="ARBA00022475"/>
    </source>
</evidence>
<evidence type="ECO:0000256" key="5">
    <source>
        <dbReference type="ARBA" id="ARBA00022605"/>
    </source>
</evidence>
<evidence type="ECO:0000313" key="13">
    <source>
        <dbReference type="Proteomes" id="UP001596215"/>
    </source>
</evidence>
<organism evidence="12 13">
    <name type="scientific">Tatumella punctata</name>
    <dbReference type="NCBI Taxonomy" id="399969"/>
    <lineage>
        <taxon>Bacteria</taxon>
        <taxon>Pseudomonadati</taxon>
        <taxon>Pseudomonadota</taxon>
        <taxon>Gammaproteobacteria</taxon>
        <taxon>Enterobacterales</taxon>
        <taxon>Erwiniaceae</taxon>
        <taxon>Tatumella</taxon>
    </lineage>
</organism>
<evidence type="ECO:0000256" key="10">
    <source>
        <dbReference type="ARBA" id="ARBA00023192"/>
    </source>
</evidence>
<dbReference type="Proteomes" id="UP001596215">
    <property type="component" value="Unassembled WGS sequence"/>
</dbReference>
<comment type="caution">
    <text evidence="12">The sequence shown here is derived from an EMBL/GenBank/DDBJ whole genome shotgun (WGS) entry which is preliminary data.</text>
</comment>
<dbReference type="NCBIfam" id="NF003433">
    <property type="entry name" value="PRK04949.1"/>
    <property type="match status" value="1"/>
</dbReference>
<keyword evidence="3 11" id="KW-1003">Cell membrane</keyword>
<keyword evidence="8 11" id="KW-0764">Sulfate transport</keyword>
<evidence type="ECO:0000256" key="2">
    <source>
        <dbReference type="ARBA" id="ARBA00022448"/>
    </source>
</evidence>
<dbReference type="InterPro" id="IPR059112">
    <property type="entry name" value="CysZ/EI24"/>
</dbReference>
<reference evidence="13" key="1">
    <citation type="journal article" date="2019" name="Int. J. Syst. Evol. Microbiol.">
        <title>The Global Catalogue of Microorganisms (GCM) 10K type strain sequencing project: providing services to taxonomists for standard genome sequencing and annotation.</title>
        <authorList>
            <consortium name="The Broad Institute Genomics Platform"/>
            <consortium name="The Broad Institute Genome Sequencing Center for Infectious Disease"/>
            <person name="Wu L."/>
            <person name="Ma J."/>
        </authorList>
    </citation>
    <scope>NUCLEOTIDE SEQUENCE [LARGE SCALE GENOMIC DNA]</scope>
    <source>
        <strain evidence="13">CGMCC 4.1530</strain>
    </source>
</reference>
<evidence type="ECO:0000256" key="11">
    <source>
        <dbReference type="HAMAP-Rule" id="MF_00468"/>
    </source>
</evidence>
<evidence type="ECO:0000256" key="7">
    <source>
        <dbReference type="ARBA" id="ARBA00022989"/>
    </source>
</evidence>
<feature type="transmembrane region" description="Helical" evidence="11">
    <location>
        <begin position="209"/>
        <end position="242"/>
    </location>
</feature>
<keyword evidence="7 11" id="KW-1133">Transmembrane helix</keyword>
<dbReference type="Pfam" id="PF07264">
    <property type="entry name" value="EI24"/>
    <property type="match status" value="1"/>
</dbReference>
<dbReference type="InterPro" id="IPR050480">
    <property type="entry name" value="CysZ-like"/>
</dbReference>
<evidence type="ECO:0000256" key="6">
    <source>
        <dbReference type="ARBA" id="ARBA00022692"/>
    </source>
</evidence>
<comment type="function">
    <text evidence="11">High affinity, high specificity proton-dependent sulfate transporter, which mediates sulfate uptake. Provides the sulfur source for the cysteine synthesis pathway.</text>
</comment>
<dbReference type="PANTHER" id="PTHR37468">
    <property type="entry name" value="SULFATE TRANSPORTER CYSZ"/>
    <property type="match status" value="1"/>
</dbReference>
<keyword evidence="5 11" id="KW-0028">Amino-acid biosynthesis</keyword>
<comment type="subcellular location">
    <subcellularLocation>
        <location evidence="11">Cell inner membrane</location>
        <topology evidence="11">Multi-pass membrane protein</topology>
    </subcellularLocation>
    <subcellularLocation>
        <location evidence="1">Membrane</location>
        <topology evidence="1">Multi-pass membrane protein</topology>
    </subcellularLocation>
</comment>
<keyword evidence="13" id="KW-1185">Reference proteome</keyword>
<accession>A0ABW1VND7</accession>
<evidence type="ECO:0000256" key="9">
    <source>
        <dbReference type="ARBA" id="ARBA00023136"/>
    </source>
</evidence>
<keyword evidence="6 11" id="KW-0812">Transmembrane</keyword>
<evidence type="ECO:0000256" key="1">
    <source>
        <dbReference type="ARBA" id="ARBA00004141"/>
    </source>
</evidence>
<dbReference type="HAMAP" id="MF_00468">
    <property type="entry name" value="CysZ"/>
    <property type="match status" value="1"/>
</dbReference>
<feature type="transmembrane region" description="Helical" evidence="11">
    <location>
        <begin position="146"/>
        <end position="163"/>
    </location>
</feature>
<keyword evidence="4 11" id="KW-0997">Cell inner membrane</keyword>
<sequence length="263" mass="30043">MQNRNSGTTINGIGYFRQGWQLATLPGIRRYVIVPLLVNILFVGSAFSWLFFRLEQWIPRLLGHVPGWLQWLNYLLWPLAILSLLLIFGYFFSTLANWIAAPFCGLLAEQLENRLTGQNIPDSGWAGLIKDLPRVMLREWQKLRYYLPRALILLLVHFIPLIGQTLAPVLWFMFGAWMMAIQYCDYPFDNHRVPFSDMRRTLAADRTAHLQFGALVSLFTLIPLVNLVIMPVAVCGATAMWVDQYRGSNASRKAHNPPGVIAP</sequence>
<protein>
    <recommendedName>
        <fullName evidence="11">Sulfate transporter CysZ</fullName>
    </recommendedName>
</protein>